<gene>
    <name evidence="1" type="ORF">E6W99_09360</name>
</gene>
<sequence>MSDKRYYSERHNLRQRDKYNESELSELFVQTYYELSEKKLFEELIGYHDKWGNWQRGLIANSFDTFVFKRIGKRDLVPIDADLFYREEDVFDLIELFYDFVSEPISNSNQYDKEAGRNEFREEFNRILNNYQNGYELTEEGYIRELVDNGLEELLDSKQEFINDDVSEDTVQVAKKKFFHHKADETDKRSAILEIGGVLEKLQKTKKLSLNNKDENDLFNVLNGFNLRHNRPDQKPNYDKDIFYPWIFYNLLSGLDASLKLQKKSLEELDF</sequence>
<dbReference type="EMBL" id="SSNT01000006">
    <property type="protein sequence ID" value="THF80596.1"/>
    <property type="molecule type" value="Genomic_DNA"/>
</dbReference>
<evidence type="ECO:0000313" key="1">
    <source>
        <dbReference type="EMBL" id="THF80596.1"/>
    </source>
</evidence>
<dbReference type="OrthoDB" id="8479006at2"/>
<evidence type="ECO:0000313" key="2">
    <source>
        <dbReference type="Proteomes" id="UP000310334"/>
    </source>
</evidence>
<reference evidence="1 2" key="1">
    <citation type="submission" date="2019-04" db="EMBL/GenBank/DDBJ databases">
        <title>Bacillus sediminilitoris sp. nov., isolated from a tidal flat sediment on the East China Sea.</title>
        <authorList>
            <person name="Wei Y."/>
            <person name="Mao H."/>
            <person name="Fang J."/>
        </authorList>
    </citation>
    <scope>NUCLEOTIDE SEQUENCE [LARGE SCALE GENOMIC DNA]</scope>
    <source>
        <strain evidence="1 2">DSL-17</strain>
    </source>
</reference>
<dbReference type="AlphaFoldDB" id="A0A4S4BZ75"/>
<dbReference type="RefSeq" id="WP_136353164.1">
    <property type="nucleotide sequence ID" value="NZ_CP046266.1"/>
</dbReference>
<accession>A0A4S4BZ75</accession>
<protein>
    <submittedName>
        <fullName evidence="1">Uncharacterized protein</fullName>
    </submittedName>
</protein>
<organism evidence="1 2">
    <name type="scientific">Metabacillus sediminilitoris</name>
    <dbReference type="NCBI Taxonomy" id="2567941"/>
    <lineage>
        <taxon>Bacteria</taxon>
        <taxon>Bacillati</taxon>
        <taxon>Bacillota</taxon>
        <taxon>Bacilli</taxon>
        <taxon>Bacillales</taxon>
        <taxon>Bacillaceae</taxon>
        <taxon>Metabacillus</taxon>
    </lineage>
</organism>
<dbReference type="Proteomes" id="UP000310334">
    <property type="component" value="Unassembled WGS sequence"/>
</dbReference>
<proteinExistence type="predicted"/>
<comment type="caution">
    <text evidence="1">The sequence shown here is derived from an EMBL/GenBank/DDBJ whole genome shotgun (WGS) entry which is preliminary data.</text>
</comment>
<keyword evidence="2" id="KW-1185">Reference proteome</keyword>
<name>A0A4S4BZ75_9BACI</name>